<dbReference type="InterPro" id="IPR011990">
    <property type="entry name" value="TPR-like_helical_dom_sf"/>
</dbReference>
<dbReference type="SUPFAM" id="SSF48452">
    <property type="entry name" value="TPR-like"/>
    <property type="match status" value="1"/>
</dbReference>
<proteinExistence type="predicted"/>
<dbReference type="Gene3D" id="1.25.40.10">
    <property type="entry name" value="Tetratricopeptide repeat domain"/>
    <property type="match status" value="1"/>
</dbReference>
<protein>
    <submittedName>
        <fullName evidence="1">Unannotated protein</fullName>
    </submittedName>
</protein>
<organism evidence="1">
    <name type="scientific">freshwater metagenome</name>
    <dbReference type="NCBI Taxonomy" id="449393"/>
    <lineage>
        <taxon>unclassified sequences</taxon>
        <taxon>metagenomes</taxon>
        <taxon>ecological metagenomes</taxon>
    </lineage>
</organism>
<evidence type="ECO:0000313" key="1">
    <source>
        <dbReference type="EMBL" id="CAB4683250.1"/>
    </source>
</evidence>
<accession>A0A6J6N9J2</accession>
<sequence length="158" mass="17316">MSTSESSLGGPSGSSYEWYQRSQELLASGNSDAAAQLLERLLDAEPGSRSVLEAYARAVFDARRYADAVSAFGALLEIAPDDDYAHFGLGMSLWRQQEFVLARDHLSMAFVMRPDRTEYGKALSQVKATLRARVADQLPLNGPLSVPPIIDVYEVDES</sequence>
<reference evidence="1" key="1">
    <citation type="submission" date="2020-05" db="EMBL/GenBank/DDBJ databases">
        <authorList>
            <person name="Chiriac C."/>
            <person name="Salcher M."/>
            <person name="Ghai R."/>
            <person name="Kavagutti S V."/>
        </authorList>
    </citation>
    <scope>NUCLEOTIDE SEQUENCE</scope>
</reference>
<dbReference type="AlphaFoldDB" id="A0A6J6N9J2"/>
<dbReference type="EMBL" id="CAEZWW010000199">
    <property type="protein sequence ID" value="CAB4683250.1"/>
    <property type="molecule type" value="Genomic_DNA"/>
</dbReference>
<dbReference type="Pfam" id="PF13432">
    <property type="entry name" value="TPR_16"/>
    <property type="match status" value="1"/>
</dbReference>
<name>A0A6J6N9J2_9ZZZZ</name>
<gene>
    <name evidence="1" type="ORF">UFOPK2310_01366</name>
</gene>